<evidence type="ECO:0000256" key="6">
    <source>
        <dbReference type="SAM" id="Phobius"/>
    </source>
</evidence>
<evidence type="ECO:0000256" key="2">
    <source>
        <dbReference type="ARBA" id="ARBA00022475"/>
    </source>
</evidence>
<dbReference type="RefSeq" id="WP_132418258.1">
    <property type="nucleotide sequence ID" value="NZ_SKFG01000010.1"/>
</dbReference>
<feature type="domain" description="ABC3 transporter permease C-terminal" evidence="7">
    <location>
        <begin position="611"/>
        <end position="726"/>
    </location>
</feature>
<feature type="transmembrane region" description="Helical" evidence="6">
    <location>
        <begin position="238"/>
        <end position="260"/>
    </location>
</feature>
<evidence type="ECO:0000256" key="4">
    <source>
        <dbReference type="ARBA" id="ARBA00022989"/>
    </source>
</evidence>
<feature type="transmembrane region" description="Helical" evidence="6">
    <location>
        <begin position="698"/>
        <end position="719"/>
    </location>
</feature>
<feature type="transmembrane region" description="Helical" evidence="6">
    <location>
        <begin position="287"/>
        <end position="313"/>
    </location>
</feature>
<dbReference type="AlphaFoldDB" id="A0A4R4ECN1"/>
<comment type="caution">
    <text evidence="8">The sequence shown here is derived from an EMBL/GenBank/DDBJ whole genome shotgun (WGS) entry which is preliminary data.</text>
</comment>
<dbReference type="PANTHER" id="PTHR30287:SF2">
    <property type="entry name" value="BLL1001 PROTEIN"/>
    <property type="match status" value="1"/>
</dbReference>
<dbReference type="EMBL" id="SKFG01000010">
    <property type="protein sequence ID" value="TCZ77157.1"/>
    <property type="molecule type" value="Genomic_DNA"/>
</dbReference>
<accession>A0A4R4ECN1</accession>
<dbReference type="Pfam" id="PF02687">
    <property type="entry name" value="FtsX"/>
    <property type="match status" value="1"/>
</dbReference>
<dbReference type="Proteomes" id="UP000295418">
    <property type="component" value="Unassembled WGS sequence"/>
</dbReference>
<keyword evidence="4 6" id="KW-1133">Transmembrane helix</keyword>
<organism evidence="8 9">
    <name type="scientific">Paenibacillus albiflavus</name>
    <dbReference type="NCBI Taxonomy" id="2545760"/>
    <lineage>
        <taxon>Bacteria</taxon>
        <taxon>Bacillati</taxon>
        <taxon>Bacillota</taxon>
        <taxon>Bacilli</taxon>
        <taxon>Bacillales</taxon>
        <taxon>Paenibacillaceae</taxon>
        <taxon>Paenibacillus</taxon>
    </lineage>
</organism>
<keyword evidence="5 6" id="KW-0472">Membrane</keyword>
<reference evidence="8 9" key="1">
    <citation type="submission" date="2019-03" db="EMBL/GenBank/DDBJ databases">
        <authorList>
            <person name="Kim M.K.M."/>
        </authorList>
    </citation>
    <scope>NUCLEOTIDE SEQUENCE [LARGE SCALE GENOMIC DNA]</scope>
    <source>
        <strain evidence="8 9">18JY21-1</strain>
    </source>
</reference>
<feature type="transmembrane region" description="Helical" evidence="6">
    <location>
        <begin position="399"/>
        <end position="422"/>
    </location>
</feature>
<dbReference type="PANTHER" id="PTHR30287">
    <property type="entry name" value="MEMBRANE COMPONENT OF PREDICTED ABC SUPERFAMILY METABOLITE UPTAKE TRANSPORTER"/>
    <property type="match status" value="1"/>
</dbReference>
<keyword evidence="9" id="KW-1185">Reference proteome</keyword>
<evidence type="ECO:0000256" key="5">
    <source>
        <dbReference type="ARBA" id="ARBA00023136"/>
    </source>
</evidence>
<evidence type="ECO:0000256" key="1">
    <source>
        <dbReference type="ARBA" id="ARBA00004651"/>
    </source>
</evidence>
<dbReference type="GO" id="GO:0005886">
    <property type="term" value="C:plasma membrane"/>
    <property type="evidence" value="ECO:0007669"/>
    <property type="project" value="UniProtKB-SubCell"/>
</dbReference>
<proteinExistence type="predicted"/>
<dbReference type="OrthoDB" id="2934570at2"/>
<sequence length="733" mass="83004">MKELIINHFRTLLRRYKAQTFFLVLMVFLTSFLMSIFVNLWVTYSQGISEYSNSLNMETASFLPDVKVKQEDLADKYHMDIQKEEYKVIQDGSKIYKLFTNEDKKINKYTIIDGRNVRNEDEVLVDPDFLEANGVGIGEQLNFSNQTYTIVGTFILPNQVVPTIDVNKMYNSKNQALIILTTPAFHKIDASLQFYYSTNASEEQLEELINNEQLQYILKADDNPEISPLLSKFQLIKMIVGISGNLLVIIVCIVLIMALVQNINDDKKILGILKGEGYKDIQLILSYFQYAFIATWTALLGSMVGVLFVPMVIKLLNTNITMHLEINILQEVLINFIICSILGTIMWIVSVITANVLLSKPALALIRQPFMESGGKLRLYSSMNIEKILQLKLITRRTLIIILVVFAGYALSGQFIFGQAMYQLSDNISVESVRGINYNANVIFKDATEDYSQDGVRYVRNNVKFDNDQYSLIALDANKDYKEAIGFFSEGGDVDITQQLDEGVIINRLTAVQKNLKVGDTIQVSGSENRQMTLKVSGISQFLQGKEFYTSTKYLLQYDSLEKSFNGIYVKNPDKFAGNDAVMRVITVSDIKNNLIETTTKFKTVGLIQYVIGIILGCAILIMALNIAIFHNRKEISLLLAMGYPLKSVKRITVYSYGYLVAVGLIIGGAIIAPEIKFLFTLFSKASTIFYPVTIPPAIYIEAILASILIFYICAFFFVRRLRKQSFVELFMD</sequence>
<keyword evidence="3 6" id="KW-0812">Transmembrane</keyword>
<evidence type="ECO:0000256" key="3">
    <source>
        <dbReference type="ARBA" id="ARBA00022692"/>
    </source>
</evidence>
<feature type="transmembrane region" description="Helical" evidence="6">
    <location>
        <begin position="607"/>
        <end position="631"/>
    </location>
</feature>
<evidence type="ECO:0000259" key="7">
    <source>
        <dbReference type="Pfam" id="PF02687"/>
    </source>
</evidence>
<dbReference type="InterPro" id="IPR038766">
    <property type="entry name" value="Membrane_comp_ABC_pdt"/>
</dbReference>
<comment type="subcellular location">
    <subcellularLocation>
        <location evidence="1">Cell membrane</location>
        <topology evidence="1">Multi-pass membrane protein</topology>
    </subcellularLocation>
</comment>
<protein>
    <submittedName>
        <fullName evidence="8">FtsX-like permease family protein</fullName>
    </submittedName>
</protein>
<evidence type="ECO:0000313" key="8">
    <source>
        <dbReference type="EMBL" id="TCZ77157.1"/>
    </source>
</evidence>
<feature type="transmembrane region" description="Helical" evidence="6">
    <location>
        <begin position="333"/>
        <end position="358"/>
    </location>
</feature>
<gene>
    <name evidence="8" type="ORF">E0485_11900</name>
</gene>
<evidence type="ECO:0000313" key="9">
    <source>
        <dbReference type="Proteomes" id="UP000295418"/>
    </source>
</evidence>
<dbReference type="InterPro" id="IPR003838">
    <property type="entry name" value="ABC3_permease_C"/>
</dbReference>
<name>A0A4R4ECN1_9BACL</name>
<feature type="transmembrane region" description="Helical" evidence="6">
    <location>
        <begin position="652"/>
        <end position="673"/>
    </location>
</feature>
<keyword evidence="2" id="KW-1003">Cell membrane</keyword>
<feature type="transmembrane region" description="Helical" evidence="6">
    <location>
        <begin position="21"/>
        <end position="42"/>
    </location>
</feature>